<organism evidence="2 3">
    <name type="scientific">Thalassotalea marina</name>
    <dbReference type="NCBI Taxonomy" id="1673741"/>
    <lineage>
        <taxon>Bacteria</taxon>
        <taxon>Pseudomonadati</taxon>
        <taxon>Pseudomonadota</taxon>
        <taxon>Gammaproteobacteria</taxon>
        <taxon>Alteromonadales</taxon>
        <taxon>Colwelliaceae</taxon>
        <taxon>Thalassotalea</taxon>
    </lineage>
</organism>
<dbReference type="AlphaFoldDB" id="A0A919BFJ2"/>
<evidence type="ECO:0008006" key="4">
    <source>
        <dbReference type="Google" id="ProtNLM"/>
    </source>
</evidence>
<evidence type="ECO:0000256" key="1">
    <source>
        <dbReference type="SAM" id="Phobius"/>
    </source>
</evidence>
<reference evidence="2" key="1">
    <citation type="journal article" date="2014" name="Int. J. Syst. Evol. Microbiol.">
        <title>Complete genome sequence of Corynebacterium casei LMG S-19264T (=DSM 44701T), isolated from a smear-ripened cheese.</title>
        <authorList>
            <consortium name="US DOE Joint Genome Institute (JGI-PGF)"/>
            <person name="Walter F."/>
            <person name="Albersmeier A."/>
            <person name="Kalinowski J."/>
            <person name="Ruckert C."/>
        </authorList>
    </citation>
    <scope>NUCLEOTIDE SEQUENCE</scope>
    <source>
        <strain evidence="2">KCTC 42731</strain>
    </source>
</reference>
<reference evidence="2" key="2">
    <citation type="submission" date="2020-09" db="EMBL/GenBank/DDBJ databases">
        <authorList>
            <person name="Sun Q."/>
            <person name="Kim S."/>
        </authorList>
    </citation>
    <scope>NUCLEOTIDE SEQUENCE</scope>
    <source>
        <strain evidence="2">KCTC 42731</strain>
    </source>
</reference>
<gene>
    <name evidence="2" type="ORF">GCM10017161_11280</name>
</gene>
<feature type="transmembrane region" description="Helical" evidence="1">
    <location>
        <begin position="313"/>
        <end position="334"/>
    </location>
</feature>
<keyword evidence="1" id="KW-1133">Transmembrane helix</keyword>
<evidence type="ECO:0000313" key="2">
    <source>
        <dbReference type="EMBL" id="GHF85466.1"/>
    </source>
</evidence>
<feature type="transmembrane region" description="Helical" evidence="1">
    <location>
        <begin position="287"/>
        <end position="306"/>
    </location>
</feature>
<dbReference type="RefSeq" id="WP_189768145.1">
    <property type="nucleotide sequence ID" value="NZ_BNCK01000002.1"/>
</dbReference>
<dbReference type="Proteomes" id="UP000623842">
    <property type="component" value="Unassembled WGS sequence"/>
</dbReference>
<feature type="transmembrane region" description="Helical" evidence="1">
    <location>
        <begin position="393"/>
        <end position="413"/>
    </location>
</feature>
<protein>
    <recommendedName>
        <fullName evidence="4">DUF3667 domain-containing protein</fullName>
    </recommendedName>
</protein>
<feature type="transmembrane region" description="Helical" evidence="1">
    <location>
        <begin position="354"/>
        <end position="372"/>
    </location>
</feature>
<dbReference type="Pfam" id="PF12412">
    <property type="entry name" value="DUF3667"/>
    <property type="match status" value="1"/>
</dbReference>
<sequence>MEPKNELTNIHINTEIEASALISPELNQKKQCENCYSPVEGPFCAQCGQEVESTLKYFWTVLLHVLNDIFSFDSRANRTLFPLLFRPGFLTNQYFQGHRVHYVPPIRLYLFISIIFFISLKFSTSTGLEIEHVKEVESLTKEVDKIAAIYKQSDVENSQEKLVLLSSFNSKLAEIKQRDSINNNAYESLISELVALESKLVSGQLLSIKESEKYETLNTKWQNIQVGKAELSPERGINFSNNPDGTFTFDWLTPSANAKLEQATSSIEQKVKSSSFDQLFEQALDKFPQLMFILLPLFALILKIMYLFSKRLYLEHLTVALHSHSFIFLALLVAELLDLLTDYSAKNLPSVQPILDNLVVVILVWVPIYLFIMQKRVYKQGYFLTAVKYSFIGIIYTILLSIAFLTAFIWGVADLPS</sequence>
<dbReference type="InterPro" id="IPR022134">
    <property type="entry name" value="DUF3667"/>
</dbReference>
<proteinExistence type="predicted"/>
<comment type="caution">
    <text evidence="2">The sequence shown here is derived from an EMBL/GenBank/DDBJ whole genome shotgun (WGS) entry which is preliminary data.</text>
</comment>
<keyword evidence="1" id="KW-0812">Transmembrane</keyword>
<accession>A0A919BFJ2</accession>
<dbReference type="EMBL" id="BNCK01000002">
    <property type="protein sequence ID" value="GHF85466.1"/>
    <property type="molecule type" value="Genomic_DNA"/>
</dbReference>
<name>A0A919BFJ2_9GAMM</name>
<keyword evidence="1" id="KW-0472">Membrane</keyword>
<keyword evidence="3" id="KW-1185">Reference proteome</keyword>
<evidence type="ECO:0000313" key="3">
    <source>
        <dbReference type="Proteomes" id="UP000623842"/>
    </source>
</evidence>